<dbReference type="GO" id="GO:0008734">
    <property type="term" value="F:L-aspartate oxidase activity"/>
    <property type="evidence" value="ECO:0007669"/>
    <property type="project" value="UniProtKB-EC"/>
</dbReference>
<dbReference type="PANTHER" id="PTHR42716:SF2">
    <property type="entry name" value="L-ASPARTATE OXIDASE, CHLOROPLASTIC"/>
    <property type="match status" value="1"/>
</dbReference>
<dbReference type="SUPFAM" id="SSF51905">
    <property type="entry name" value="FAD/NAD(P)-binding domain"/>
    <property type="match status" value="1"/>
</dbReference>
<dbReference type="InterPro" id="IPR037099">
    <property type="entry name" value="Fum_R/Succ_DH_flav-like_C_sf"/>
</dbReference>
<dbReference type="SUPFAM" id="SSF46977">
    <property type="entry name" value="Succinate dehydrogenase/fumarate reductase flavoprotein C-terminal domain"/>
    <property type="match status" value="1"/>
</dbReference>
<dbReference type="Pfam" id="PF00890">
    <property type="entry name" value="FAD_binding_2"/>
    <property type="match status" value="1"/>
</dbReference>
<dbReference type="RefSeq" id="WP_379747613.1">
    <property type="nucleotide sequence ID" value="NZ_JBHTCP010000012.1"/>
</dbReference>
<evidence type="ECO:0000313" key="16">
    <source>
        <dbReference type="Proteomes" id="UP001596549"/>
    </source>
</evidence>
<feature type="domain" description="Fumarate reductase/succinate dehydrogenase flavoprotein-like C-terminal" evidence="14">
    <location>
        <begin position="456"/>
        <end position="500"/>
    </location>
</feature>
<comment type="subcellular location">
    <subcellularLocation>
        <location evidence="12">Cytoplasm</location>
    </subcellularLocation>
</comment>
<dbReference type="Gene3D" id="3.90.700.10">
    <property type="entry name" value="Succinate dehydrogenase/fumarate reductase flavoprotein, catalytic domain"/>
    <property type="match status" value="1"/>
</dbReference>
<dbReference type="NCBIfam" id="TIGR00551">
    <property type="entry name" value="nadB"/>
    <property type="match status" value="1"/>
</dbReference>
<accession>A0ABW2NPC0</accession>
<comment type="cofactor">
    <cofactor evidence="1 12">
        <name>FAD</name>
        <dbReference type="ChEBI" id="CHEBI:57692"/>
    </cofactor>
</comment>
<proteinExistence type="inferred from homology"/>
<evidence type="ECO:0000256" key="6">
    <source>
        <dbReference type="ARBA" id="ARBA00022630"/>
    </source>
</evidence>
<dbReference type="PRINTS" id="PR00368">
    <property type="entry name" value="FADPNR"/>
</dbReference>
<keyword evidence="8 12" id="KW-0274">FAD</keyword>
<dbReference type="InterPro" id="IPR005288">
    <property type="entry name" value="NadB"/>
</dbReference>
<feature type="domain" description="FAD-dependent oxidoreductase 2 FAD-binding" evidence="13">
    <location>
        <begin position="7"/>
        <end position="371"/>
    </location>
</feature>
<comment type="similarity">
    <text evidence="3 12">Belongs to the FAD-dependent oxidoreductase 2 family. NadB subfamily.</text>
</comment>
<evidence type="ECO:0000256" key="12">
    <source>
        <dbReference type="RuleBase" id="RU362049"/>
    </source>
</evidence>
<keyword evidence="6 12" id="KW-0285">Flavoprotein</keyword>
<reference evidence="16" key="1">
    <citation type="journal article" date="2019" name="Int. J. Syst. Evol. Microbiol.">
        <title>The Global Catalogue of Microorganisms (GCM) 10K type strain sequencing project: providing services to taxonomists for standard genome sequencing and annotation.</title>
        <authorList>
            <consortium name="The Broad Institute Genomics Platform"/>
            <consortium name="The Broad Institute Genome Sequencing Center for Infectious Disease"/>
            <person name="Wu L."/>
            <person name="Ma J."/>
        </authorList>
    </citation>
    <scope>NUCLEOTIDE SEQUENCE [LARGE SCALE GENOMIC DNA]</scope>
    <source>
        <strain evidence="16">NBRC 106396</strain>
    </source>
</reference>
<keyword evidence="9 12" id="KW-0560">Oxidoreductase</keyword>
<dbReference type="InterPro" id="IPR036188">
    <property type="entry name" value="FAD/NAD-bd_sf"/>
</dbReference>
<dbReference type="EC" id="1.4.3.16" evidence="4 11"/>
<evidence type="ECO:0000256" key="7">
    <source>
        <dbReference type="ARBA" id="ARBA00022642"/>
    </source>
</evidence>
<protein>
    <recommendedName>
        <fullName evidence="5 11">L-aspartate oxidase</fullName>
        <ecNumber evidence="4 11">1.4.3.16</ecNumber>
    </recommendedName>
</protein>
<organism evidence="15 16">
    <name type="scientific">Fictibacillus iocasae</name>
    <dbReference type="NCBI Taxonomy" id="2715437"/>
    <lineage>
        <taxon>Bacteria</taxon>
        <taxon>Bacillati</taxon>
        <taxon>Bacillota</taxon>
        <taxon>Bacilli</taxon>
        <taxon>Bacillales</taxon>
        <taxon>Fictibacillaceae</taxon>
        <taxon>Fictibacillus</taxon>
    </lineage>
</organism>
<name>A0ABW2NPC0_9BACL</name>
<evidence type="ECO:0000256" key="2">
    <source>
        <dbReference type="ARBA" id="ARBA00004950"/>
    </source>
</evidence>
<keyword evidence="7 12" id="KW-0662">Pyridine nucleotide biosynthesis</keyword>
<dbReference type="Proteomes" id="UP001596549">
    <property type="component" value="Unassembled WGS sequence"/>
</dbReference>
<evidence type="ECO:0000259" key="13">
    <source>
        <dbReference type="Pfam" id="PF00890"/>
    </source>
</evidence>
<dbReference type="InterPro" id="IPR015939">
    <property type="entry name" value="Fum_Rdtase/Succ_DH_flav-like_C"/>
</dbReference>
<dbReference type="Gene3D" id="1.20.58.100">
    <property type="entry name" value="Fumarate reductase/succinate dehydrogenase flavoprotein-like, C-terminal domain"/>
    <property type="match status" value="1"/>
</dbReference>
<dbReference type="Pfam" id="PF02910">
    <property type="entry name" value="Succ_DH_flav_C"/>
    <property type="match status" value="1"/>
</dbReference>
<evidence type="ECO:0000256" key="11">
    <source>
        <dbReference type="NCBIfam" id="TIGR00551"/>
    </source>
</evidence>
<evidence type="ECO:0000259" key="14">
    <source>
        <dbReference type="Pfam" id="PF02910"/>
    </source>
</evidence>
<comment type="function">
    <text evidence="12">Catalyzes the oxidation of L-aspartate to iminoaspartate.</text>
</comment>
<dbReference type="SUPFAM" id="SSF56425">
    <property type="entry name" value="Succinate dehydrogenase/fumarate reductase flavoprotein, catalytic domain"/>
    <property type="match status" value="1"/>
</dbReference>
<dbReference type="InterPro" id="IPR003953">
    <property type="entry name" value="FAD-dep_OxRdtase_2_FAD-bd"/>
</dbReference>
<evidence type="ECO:0000256" key="9">
    <source>
        <dbReference type="ARBA" id="ARBA00023002"/>
    </source>
</evidence>
<dbReference type="InterPro" id="IPR027477">
    <property type="entry name" value="Succ_DH/fumarate_Rdtase_cat_sf"/>
</dbReference>
<evidence type="ECO:0000256" key="5">
    <source>
        <dbReference type="ARBA" id="ARBA00021901"/>
    </source>
</evidence>
<evidence type="ECO:0000256" key="4">
    <source>
        <dbReference type="ARBA" id="ARBA00012173"/>
    </source>
</evidence>
<dbReference type="Gene3D" id="3.50.50.60">
    <property type="entry name" value="FAD/NAD(P)-binding domain"/>
    <property type="match status" value="1"/>
</dbReference>
<comment type="caution">
    <text evidence="15">The sequence shown here is derived from an EMBL/GenBank/DDBJ whole genome shotgun (WGS) entry which is preliminary data.</text>
</comment>
<comment type="pathway">
    <text evidence="2 12">Cofactor biosynthesis; NAD(+) biosynthesis; iminoaspartate from L-aspartate (oxidase route): step 1/1.</text>
</comment>
<dbReference type="EMBL" id="JBHTCP010000012">
    <property type="protein sequence ID" value="MFC7371235.1"/>
    <property type="molecule type" value="Genomic_DNA"/>
</dbReference>
<evidence type="ECO:0000256" key="10">
    <source>
        <dbReference type="ARBA" id="ARBA00048305"/>
    </source>
</evidence>
<dbReference type="PANTHER" id="PTHR42716">
    <property type="entry name" value="L-ASPARTATE OXIDASE"/>
    <property type="match status" value="1"/>
</dbReference>
<comment type="catalytic activity">
    <reaction evidence="10">
        <text>L-aspartate + O2 = iminosuccinate + H2O2</text>
        <dbReference type="Rhea" id="RHEA:25876"/>
        <dbReference type="ChEBI" id="CHEBI:15379"/>
        <dbReference type="ChEBI" id="CHEBI:16240"/>
        <dbReference type="ChEBI" id="CHEBI:29991"/>
        <dbReference type="ChEBI" id="CHEBI:77875"/>
        <dbReference type="EC" id="1.4.3.16"/>
    </reaction>
    <physiologicalReaction direction="left-to-right" evidence="10">
        <dbReference type="Rhea" id="RHEA:25877"/>
    </physiologicalReaction>
</comment>
<gene>
    <name evidence="15" type="primary">nadB</name>
    <name evidence="15" type="ORF">ACFQPF_06070</name>
</gene>
<evidence type="ECO:0000313" key="15">
    <source>
        <dbReference type="EMBL" id="MFC7371235.1"/>
    </source>
</evidence>
<evidence type="ECO:0000256" key="1">
    <source>
        <dbReference type="ARBA" id="ARBA00001974"/>
    </source>
</evidence>
<keyword evidence="16" id="KW-1185">Reference proteome</keyword>
<evidence type="ECO:0000256" key="8">
    <source>
        <dbReference type="ARBA" id="ARBA00022827"/>
    </source>
</evidence>
<evidence type="ECO:0000256" key="3">
    <source>
        <dbReference type="ARBA" id="ARBA00008562"/>
    </source>
</evidence>
<sequence length="513" mass="56537">MKAVYTDVLIIGSGVAGLVCAEKLSMSMNVRIITNSSVTSCNSYHAQGGIAASVGKEDSWNDHLTDTLLAGAGHCEARAAESIIKQSKEVFTYLSDAGVTFDTDDKGTLVFGLEGGHRKKRILHAGGDQTGKYIVKALREKLINRNVFYYGTAADLIIQDGRCAGAWCRNETGENEAVFASYTILCTGGFAGLYERSSNVRQADGSGMAMAYRAGAQLCDLEFVQFHPTLLIHNETTHGLVSEAVRGEGGRLIDCEGHPIMEGVHPLKDLAPRDIVAREIQRSRDNGKDVFLDISAITRFRERFPTIFEMCQKANIHLLSGLLPVAPGAHFTMGGIKTDEWGKTSVAGLFAAGECARTGLHGANRLASNSLLEGTGMALRIARKIASHRLKKLRPRPFLPDIERTSLAMPSVVVMREGLSRSAGIVRDGNDMRAYIEYLEQFPFITPSYHHTLDELRCINTHLMAWLVTTSALSRRESRGGHYRRDYPEAREQWKRKTIERRMESHEQTAAFT</sequence>